<dbReference type="PANTHER" id="PTHR42756">
    <property type="entry name" value="TRANSCRIPTIONAL REGULATOR, MARR"/>
    <property type="match status" value="1"/>
</dbReference>
<reference evidence="5 6" key="1">
    <citation type="submission" date="2021-06" db="EMBL/GenBank/DDBJ databases">
        <authorList>
            <person name="Sun Q."/>
            <person name="Li D."/>
        </authorList>
    </citation>
    <scope>NUCLEOTIDE SEQUENCE [LARGE SCALE GENOMIC DNA]</scope>
    <source>
        <strain evidence="5 6">MSJ-2</strain>
    </source>
</reference>
<keyword evidence="6" id="KW-1185">Reference proteome</keyword>
<evidence type="ECO:0000313" key="5">
    <source>
        <dbReference type="EMBL" id="MBU5627103.1"/>
    </source>
</evidence>
<evidence type="ECO:0000313" key="6">
    <source>
        <dbReference type="Proteomes" id="UP000787672"/>
    </source>
</evidence>
<sequence>MTNLARSVDEFYYHMALYELRMMNGADFFNGLSYNSLLYLNVIWMTEECTVSKIADTLGVTKPAVTLKINELVRTEAIAKTRSERDRRVYYIRLSPRMEALFSNYDRVFDRIELALKSQYAEEQLTLFEEILRTISGIEWSKDSHEQ</sequence>
<dbReference type="PANTHER" id="PTHR42756:SF1">
    <property type="entry name" value="TRANSCRIPTIONAL REPRESSOR OF EMRAB OPERON"/>
    <property type="match status" value="1"/>
</dbReference>
<evidence type="ECO:0000256" key="3">
    <source>
        <dbReference type="ARBA" id="ARBA00023163"/>
    </source>
</evidence>
<keyword evidence="2" id="KW-0238">DNA-binding</keyword>
<dbReference type="Pfam" id="PF01047">
    <property type="entry name" value="MarR"/>
    <property type="match status" value="1"/>
</dbReference>
<dbReference type="InterPro" id="IPR000835">
    <property type="entry name" value="HTH_MarR-typ"/>
</dbReference>
<dbReference type="EMBL" id="JAHLQN010000001">
    <property type="protein sequence ID" value="MBU5627103.1"/>
    <property type="molecule type" value="Genomic_DNA"/>
</dbReference>
<accession>A0ABS6FAJ5</accession>
<keyword evidence="1" id="KW-0805">Transcription regulation</keyword>
<organism evidence="5 6">
    <name type="scientific">Dysosmobacter acutus</name>
    <dbReference type="NCBI Taxonomy" id="2841504"/>
    <lineage>
        <taxon>Bacteria</taxon>
        <taxon>Bacillati</taxon>
        <taxon>Bacillota</taxon>
        <taxon>Clostridia</taxon>
        <taxon>Eubacteriales</taxon>
        <taxon>Oscillospiraceae</taxon>
        <taxon>Dysosmobacter</taxon>
    </lineage>
</organism>
<dbReference type="Proteomes" id="UP000787672">
    <property type="component" value="Unassembled WGS sequence"/>
</dbReference>
<evidence type="ECO:0000259" key="4">
    <source>
        <dbReference type="PROSITE" id="PS50995"/>
    </source>
</evidence>
<keyword evidence="3" id="KW-0804">Transcription</keyword>
<dbReference type="SMART" id="SM00347">
    <property type="entry name" value="HTH_MARR"/>
    <property type="match status" value="1"/>
</dbReference>
<comment type="caution">
    <text evidence="5">The sequence shown here is derived from an EMBL/GenBank/DDBJ whole genome shotgun (WGS) entry which is preliminary data.</text>
</comment>
<name>A0ABS6FAJ5_9FIRM</name>
<proteinExistence type="predicted"/>
<evidence type="ECO:0000256" key="2">
    <source>
        <dbReference type="ARBA" id="ARBA00023125"/>
    </source>
</evidence>
<dbReference type="PROSITE" id="PS50995">
    <property type="entry name" value="HTH_MARR_2"/>
    <property type="match status" value="1"/>
</dbReference>
<gene>
    <name evidence="5" type="ORF">KQI82_09310</name>
</gene>
<protein>
    <submittedName>
        <fullName evidence="5">MarR family transcriptional regulator</fullName>
    </submittedName>
</protein>
<feature type="domain" description="HTH marR-type" evidence="4">
    <location>
        <begin position="1"/>
        <end position="137"/>
    </location>
</feature>
<dbReference type="RefSeq" id="WP_216632500.1">
    <property type="nucleotide sequence ID" value="NZ_JAHLQN010000001.1"/>
</dbReference>
<evidence type="ECO:0000256" key="1">
    <source>
        <dbReference type="ARBA" id="ARBA00023015"/>
    </source>
</evidence>